<evidence type="ECO:0000259" key="3">
    <source>
        <dbReference type="PROSITE" id="PS51186"/>
    </source>
</evidence>
<keyword evidence="1" id="KW-0808">Transferase</keyword>
<dbReference type="Gene3D" id="3.40.630.30">
    <property type="match status" value="1"/>
</dbReference>
<dbReference type="PANTHER" id="PTHR43877">
    <property type="entry name" value="AMINOALKYLPHOSPHONATE N-ACETYLTRANSFERASE-RELATED-RELATED"/>
    <property type="match status" value="1"/>
</dbReference>
<evidence type="ECO:0000313" key="4">
    <source>
        <dbReference type="EMBL" id="GGN44193.1"/>
    </source>
</evidence>
<dbReference type="Proteomes" id="UP000605099">
    <property type="component" value="Unassembled WGS sequence"/>
</dbReference>
<dbReference type="Pfam" id="PF00583">
    <property type="entry name" value="Acetyltransf_1"/>
    <property type="match status" value="1"/>
</dbReference>
<name>A0ABQ2JEL0_9SPHN</name>
<comment type="caution">
    <text evidence="4">The sequence shown here is derived from an EMBL/GenBank/DDBJ whole genome shotgun (WGS) entry which is preliminary data.</text>
</comment>
<evidence type="ECO:0000256" key="1">
    <source>
        <dbReference type="ARBA" id="ARBA00022679"/>
    </source>
</evidence>
<accession>A0ABQ2JEL0</accession>
<gene>
    <name evidence="4" type="ORF">GCM10011349_09050</name>
</gene>
<dbReference type="InterPro" id="IPR000182">
    <property type="entry name" value="GNAT_dom"/>
</dbReference>
<dbReference type="EMBL" id="BMLK01000003">
    <property type="protein sequence ID" value="GGN44193.1"/>
    <property type="molecule type" value="Genomic_DNA"/>
</dbReference>
<proteinExistence type="predicted"/>
<dbReference type="SUPFAM" id="SSF55729">
    <property type="entry name" value="Acyl-CoA N-acyltransferases (Nat)"/>
    <property type="match status" value="1"/>
</dbReference>
<dbReference type="InterPro" id="IPR050832">
    <property type="entry name" value="Bact_Acetyltransf"/>
</dbReference>
<reference evidence="5" key="1">
    <citation type="journal article" date="2019" name="Int. J. Syst. Evol. Microbiol.">
        <title>The Global Catalogue of Microorganisms (GCM) 10K type strain sequencing project: providing services to taxonomists for standard genome sequencing and annotation.</title>
        <authorList>
            <consortium name="The Broad Institute Genomics Platform"/>
            <consortium name="The Broad Institute Genome Sequencing Center for Infectious Disease"/>
            <person name="Wu L."/>
            <person name="Ma J."/>
        </authorList>
    </citation>
    <scope>NUCLEOTIDE SEQUENCE [LARGE SCALE GENOMIC DNA]</scope>
    <source>
        <strain evidence="5">CGMCC 1.6784</strain>
    </source>
</reference>
<keyword evidence="5" id="KW-1185">Reference proteome</keyword>
<dbReference type="InterPro" id="IPR016181">
    <property type="entry name" value="Acyl_CoA_acyltransferase"/>
</dbReference>
<keyword evidence="2" id="KW-0012">Acyltransferase</keyword>
<evidence type="ECO:0000256" key="2">
    <source>
        <dbReference type="ARBA" id="ARBA00023315"/>
    </source>
</evidence>
<sequence length="187" mass="19792">MTAAPWRIRPAGPDDADTLALVGAATFLESFAGLVDGAGIALHCARQHSAEAYRAYFAKGAKAWIAEIEPGGAPIGYALLARPELAQAEDGDVELKRIYLFSRFQGSGIAGGLMDAVKAAAAGHSRLLLGVKDDNHRALAYYRKHGFETIGTRRFDVGGKTYDDFVLACALTATPPSLEPSIQSRSG</sequence>
<dbReference type="CDD" id="cd04301">
    <property type="entry name" value="NAT_SF"/>
    <property type="match status" value="1"/>
</dbReference>
<dbReference type="RefSeq" id="WP_188818491.1">
    <property type="nucleotide sequence ID" value="NZ_BMLK01000003.1"/>
</dbReference>
<dbReference type="PROSITE" id="PS51186">
    <property type="entry name" value="GNAT"/>
    <property type="match status" value="1"/>
</dbReference>
<protein>
    <submittedName>
        <fullName evidence="4">N-acetyltransferase</fullName>
    </submittedName>
</protein>
<feature type="domain" description="N-acetyltransferase" evidence="3">
    <location>
        <begin position="6"/>
        <end position="172"/>
    </location>
</feature>
<evidence type="ECO:0000313" key="5">
    <source>
        <dbReference type="Proteomes" id="UP000605099"/>
    </source>
</evidence>
<organism evidence="4 5">
    <name type="scientific">Novosphingobium indicum</name>
    <dbReference type="NCBI Taxonomy" id="462949"/>
    <lineage>
        <taxon>Bacteria</taxon>
        <taxon>Pseudomonadati</taxon>
        <taxon>Pseudomonadota</taxon>
        <taxon>Alphaproteobacteria</taxon>
        <taxon>Sphingomonadales</taxon>
        <taxon>Sphingomonadaceae</taxon>
        <taxon>Novosphingobium</taxon>
    </lineage>
</organism>